<reference evidence="1 2" key="1">
    <citation type="submission" date="2014-09" db="EMBL/GenBank/DDBJ databases">
        <title>Sporocytophaga myxococcoides PG-01 genome sequencing.</title>
        <authorList>
            <person name="Liu L."/>
            <person name="Gao P.J."/>
            <person name="Chen G.J."/>
            <person name="Wang L.S."/>
        </authorList>
    </citation>
    <scope>NUCLEOTIDE SEQUENCE [LARGE SCALE GENOMIC DNA]</scope>
    <source>
        <strain evidence="1 2">PG-01</strain>
    </source>
</reference>
<sequence length="119" mass="13473">MFNNFGDIMGMIPTSLLMKMMSGQKVSFEEIDKAIAPLIPKIQPHIVEVIKNFQAKRGRSVSFEVFIVEKDGVQTDELGICLNEIVADETIPFQRFLLKDLMKVIAAELKNDSTKQLKE</sequence>
<dbReference type="RefSeq" id="WP_045458305.1">
    <property type="nucleotide sequence ID" value="NZ_BBLT01000001.1"/>
</dbReference>
<dbReference type="Proteomes" id="UP000030185">
    <property type="component" value="Unassembled WGS sequence"/>
</dbReference>
<dbReference type="EMBL" id="BBLT01000001">
    <property type="protein sequence ID" value="GAL83435.1"/>
    <property type="molecule type" value="Genomic_DNA"/>
</dbReference>
<dbReference type="AlphaFoldDB" id="A0A098L976"/>
<comment type="caution">
    <text evidence="1">The sequence shown here is derived from an EMBL/GenBank/DDBJ whole genome shotgun (WGS) entry which is preliminary data.</text>
</comment>
<evidence type="ECO:0000313" key="1">
    <source>
        <dbReference type="EMBL" id="GAL83435.1"/>
    </source>
</evidence>
<name>A0A098L976_9BACT</name>
<proteinExistence type="predicted"/>
<protein>
    <submittedName>
        <fullName evidence="1">Uncharacterized protein</fullName>
    </submittedName>
</protein>
<keyword evidence="2" id="KW-1185">Reference proteome</keyword>
<accession>A0A098L976</accession>
<dbReference type="STRING" id="153721.MYP_662"/>
<evidence type="ECO:0000313" key="2">
    <source>
        <dbReference type="Proteomes" id="UP000030185"/>
    </source>
</evidence>
<organism evidence="1 2">
    <name type="scientific">Sporocytophaga myxococcoides</name>
    <dbReference type="NCBI Taxonomy" id="153721"/>
    <lineage>
        <taxon>Bacteria</taxon>
        <taxon>Pseudomonadati</taxon>
        <taxon>Bacteroidota</taxon>
        <taxon>Cytophagia</taxon>
        <taxon>Cytophagales</taxon>
        <taxon>Cytophagaceae</taxon>
        <taxon>Sporocytophaga</taxon>
    </lineage>
</organism>
<gene>
    <name evidence="1" type="ORF">MYP_662</name>
</gene>